<comment type="similarity">
    <text evidence="2">Belongs to the GPC1 family.</text>
</comment>
<dbReference type="AlphaFoldDB" id="A0A1R2C1M1"/>
<evidence type="ECO:0000256" key="4">
    <source>
        <dbReference type="ARBA" id="ARBA00022516"/>
    </source>
</evidence>
<evidence type="ECO:0000256" key="3">
    <source>
        <dbReference type="ARBA" id="ARBA00019082"/>
    </source>
</evidence>
<evidence type="ECO:0000256" key="11">
    <source>
        <dbReference type="ARBA" id="ARBA00023264"/>
    </source>
</evidence>
<organism evidence="14 15">
    <name type="scientific">Stentor coeruleus</name>
    <dbReference type="NCBI Taxonomy" id="5963"/>
    <lineage>
        <taxon>Eukaryota</taxon>
        <taxon>Sar</taxon>
        <taxon>Alveolata</taxon>
        <taxon>Ciliophora</taxon>
        <taxon>Postciliodesmatophora</taxon>
        <taxon>Heterotrichea</taxon>
        <taxon>Heterotrichida</taxon>
        <taxon>Stentoridae</taxon>
        <taxon>Stentor</taxon>
    </lineage>
</organism>
<keyword evidence="12" id="KW-0012">Acyltransferase</keyword>
<feature type="transmembrane region" description="Helical" evidence="13">
    <location>
        <begin position="98"/>
        <end position="115"/>
    </location>
</feature>
<gene>
    <name evidence="14" type="ORF">SteCoe_16227</name>
</gene>
<feature type="transmembrane region" description="Helical" evidence="13">
    <location>
        <begin position="121"/>
        <end position="138"/>
    </location>
</feature>
<evidence type="ECO:0000256" key="9">
    <source>
        <dbReference type="ARBA" id="ARBA00023136"/>
    </source>
</evidence>
<evidence type="ECO:0000256" key="7">
    <source>
        <dbReference type="ARBA" id="ARBA00022989"/>
    </source>
</evidence>
<feature type="transmembrane region" description="Helical" evidence="13">
    <location>
        <begin position="240"/>
        <end position="260"/>
    </location>
</feature>
<dbReference type="GO" id="GO:0016020">
    <property type="term" value="C:membrane"/>
    <property type="evidence" value="ECO:0007669"/>
    <property type="project" value="UniProtKB-SubCell"/>
</dbReference>
<evidence type="ECO:0000256" key="2">
    <source>
        <dbReference type="ARBA" id="ARBA00006675"/>
    </source>
</evidence>
<keyword evidence="11" id="KW-1208">Phospholipid metabolism</keyword>
<proteinExistence type="inferred from homology"/>
<evidence type="ECO:0000256" key="5">
    <source>
        <dbReference type="ARBA" id="ARBA00022679"/>
    </source>
</evidence>
<dbReference type="Proteomes" id="UP000187209">
    <property type="component" value="Unassembled WGS sequence"/>
</dbReference>
<feature type="transmembrane region" description="Helical" evidence="13">
    <location>
        <begin position="172"/>
        <end position="192"/>
    </location>
</feature>
<evidence type="ECO:0000256" key="10">
    <source>
        <dbReference type="ARBA" id="ARBA00023209"/>
    </source>
</evidence>
<dbReference type="PANTHER" id="PTHR31201">
    <property type="entry name" value="OS01G0585100 PROTEIN"/>
    <property type="match status" value="1"/>
</dbReference>
<sequence length="370" mass="43091">MAYVDWFFSIISFLTIGINVPNIPKKSKSFKNKIHDIADTSELWLETQRLSSNILKSLHPKETLKSKKKEIIDKAKLRYKKINKSIHTAHFMKTRDKLVFVFTLICLASACYILGKYPCSFYIYYIVAVIVLIPMRFVSYRIQKYHYFLLDFCYYGNVICVMYLYLYPSNAIAFNISAAFALGPLLVAVPLFTNSFVPHSIDKITSLVIHLLPALAIWSIKSSECPAFAESMILLPFGEFYFYSATTYLVWILVYYLIMFRIAYERWQRKGNLTLYKWVMEDTTTLTYAYCGLLGERFRPLMFMSQHALSSLILIVVAYAQLVNVWVLTGSIIIITCWSFWNGAGYYIDLFASRYEKDIQKIEEIYQKLG</sequence>
<evidence type="ECO:0000256" key="13">
    <source>
        <dbReference type="SAM" id="Phobius"/>
    </source>
</evidence>
<keyword evidence="5" id="KW-0808">Transferase</keyword>
<evidence type="ECO:0000256" key="12">
    <source>
        <dbReference type="ARBA" id="ARBA00023315"/>
    </source>
</evidence>
<feature type="transmembrane region" description="Helical" evidence="13">
    <location>
        <begin position="204"/>
        <end position="220"/>
    </location>
</feature>
<evidence type="ECO:0000256" key="1">
    <source>
        <dbReference type="ARBA" id="ARBA00004141"/>
    </source>
</evidence>
<dbReference type="InterPro" id="IPR021261">
    <property type="entry name" value="GPCAT"/>
</dbReference>
<keyword evidence="15" id="KW-1185">Reference proteome</keyword>
<feature type="transmembrane region" description="Helical" evidence="13">
    <location>
        <begin position="145"/>
        <end position="166"/>
    </location>
</feature>
<dbReference type="GO" id="GO:0006656">
    <property type="term" value="P:phosphatidylcholine biosynthetic process"/>
    <property type="evidence" value="ECO:0007669"/>
    <property type="project" value="TreeGrafter"/>
</dbReference>
<accession>A0A1R2C1M1</accession>
<evidence type="ECO:0000313" key="15">
    <source>
        <dbReference type="Proteomes" id="UP000187209"/>
    </source>
</evidence>
<comment type="caution">
    <text evidence="14">The sequence shown here is derived from an EMBL/GenBank/DDBJ whole genome shotgun (WGS) entry which is preliminary data.</text>
</comment>
<dbReference type="Pfam" id="PF10998">
    <property type="entry name" value="DUF2838"/>
    <property type="match status" value="1"/>
</dbReference>
<keyword evidence="9 13" id="KW-0472">Membrane</keyword>
<dbReference type="GO" id="GO:0016746">
    <property type="term" value="F:acyltransferase activity"/>
    <property type="evidence" value="ECO:0007669"/>
    <property type="project" value="UniProtKB-KW"/>
</dbReference>
<feature type="transmembrane region" description="Helical" evidence="13">
    <location>
        <begin position="6"/>
        <end position="23"/>
    </location>
</feature>
<evidence type="ECO:0000256" key="6">
    <source>
        <dbReference type="ARBA" id="ARBA00022692"/>
    </source>
</evidence>
<keyword evidence="10" id="KW-0594">Phospholipid biosynthesis</keyword>
<comment type="subcellular location">
    <subcellularLocation>
        <location evidence="1">Membrane</location>
        <topology evidence="1">Multi-pass membrane protein</topology>
    </subcellularLocation>
</comment>
<evidence type="ECO:0000313" key="14">
    <source>
        <dbReference type="EMBL" id="OMJ82953.1"/>
    </source>
</evidence>
<evidence type="ECO:0000256" key="8">
    <source>
        <dbReference type="ARBA" id="ARBA00023098"/>
    </source>
</evidence>
<name>A0A1R2C1M1_9CILI</name>
<dbReference type="PANTHER" id="PTHR31201:SF1">
    <property type="entry name" value="GLYCEROPHOSPHOCHOLINE ACYLTRANSFERASE 1"/>
    <property type="match status" value="1"/>
</dbReference>
<keyword evidence="4" id="KW-0444">Lipid biosynthesis</keyword>
<dbReference type="OrthoDB" id="311932at2759"/>
<keyword evidence="8" id="KW-0443">Lipid metabolism</keyword>
<dbReference type="EMBL" id="MPUH01000321">
    <property type="protein sequence ID" value="OMJ82953.1"/>
    <property type="molecule type" value="Genomic_DNA"/>
</dbReference>
<keyword evidence="6 13" id="KW-0812">Transmembrane</keyword>
<keyword evidence="7 13" id="KW-1133">Transmembrane helix</keyword>
<protein>
    <recommendedName>
        <fullName evidence="3">Glycerophosphocholine acyltransferase 1</fullName>
    </recommendedName>
</protein>
<reference evidence="14 15" key="1">
    <citation type="submission" date="2016-11" db="EMBL/GenBank/DDBJ databases">
        <title>The macronuclear genome of Stentor coeruleus: a giant cell with tiny introns.</title>
        <authorList>
            <person name="Slabodnick M."/>
            <person name="Ruby J.G."/>
            <person name="Reiff S.B."/>
            <person name="Swart E.C."/>
            <person name="Gosai S."/>
            <person name="Prabakaran S."/>
            <person name="Witkowska E."/>
            <person name="Larue G.E."/>
            <person name="Fisher S."/>
            <person name="Freeman R.M."/>
            <person name="Gunawardena J."/>
            <person name="Chu W."/>
            <person name="Stover N.A."/>
            <person name="Gregory B.D."/>
            <person name="Nowacki M."/>
            <person name="Derisi J."/>
            <person name="Roy S.W."/>
            <person name="Marshall W.F."/>
            <person name="Sood P."/>
        </authorList>
    </citation>
    <scope>NUCLEOTIDE SEQUENCE [LARGE SCALE GENOMIC DNA]</scope>
    <source>
        <strain evidence="14">WM001</strain>
    </source>
</reference>